<accession>A0A6S6TF95</accession>
<name>A0A6S6TF95_9BACT</name>
<sequence length="331" mass="38483">MDKVALLSQEKRVELFSETAKIMGTTNAIVEKDFWVVWVLSKVFADERLNKILMFKGGTSLSKVFNLIGRFSEDVDLILDWRLLAAKDEPEKSDRSKNKQDKFNKGVNEKAQTYIEMTLLPIINEVLSPVCHSRVDEKDKFSLNISYPSTFDDAYLRPEILLEIGPLASWLPSGEYEISSFVAEHFPSFFETPKCRVNAIEAKRTFWEKATILHHEANRPESSPLPSRYSRHYYDLAIMAKSFVKEEALADLELLGKVVEFKKKFYPRAWAEYDNAKVGTLKLLPPRYRLLSLRQDYKSMQDMIFDKQLEFDEIVTTLEQLEKDINKEIKE</sequence>
<protein>
    <recommendedName>
        <fullName evidence="2">Nucleotidyl transferase AbiEii/AbiGii toxin family protein</fullName>
    </recommendedName>
</protein>
<proteinExistence type="predicted"/>
<gene>
    <name evidence="1" type="ORF">HELGO_WM22253</name>
</gene>
<dbReference type="Pfam" id="PF08843">
    <property type="entry name" value="AbiEii"/>
    <property type="match status" value="1"/>
</dbReference>
<dbReference type="InterPro" id="IPR014942">
    <property type="entry name" value="AbiEii"/>
</dbReference>
<organism evidence="1">
    <name type="scientific">uncultured Sulfurovum sp</name>
    <dbReference type="NCBI Taxonomy" id="269237"/>
    <lineage>
        <taxon>Bacteria</taxon>
        <taxon>Pseudomonadati</taxon>
        <taxon>Campylobacterota</taxon>
        <taxon>Epsilonproteobacteria</taxon>
        <taxon>Campylobacterales</taxon>
        <taxon>Sulfurovaceae</taxon>
        <taxon>Sulfurovum</taxon>
        <taxon>environmental samples</taxon>
    </lineage>
</organism>
<dbReference type="AlphaFoldDB" id="A0A6S6TF95"/>
<evidence type="ECO:0008006" key="2">
    <source>
        <dbReference type="Google" id="ProtNLM"/>
    </source>
</evidence>
<dbReference type="Gene3D" id="3.10.450.620">
    <property type="entry name" value="JHP933, nucleotidyltransferase-like core domain"/>
    <property type="match status" value="1"/>
</dbReference>
<dbReference type="EMBL" id="CACVAP010000082">
    <property type="protein sequence ID" value="CAA6815149.1"/>
    <property type="molecule type" value="Genomic_DNA"/>
</dbReference>
<reference evidence="1" key="1">
    <citation type="submission" date="2020-01" db="EMBL/GenBank/DDBJ databases">
        <authorList>
            <person name="Meier V. D."/>
            <person name="Meier V D."/>
        </authorList>
    </citation>
    <scope>NUCLEOTIDE SEQUENCE</scope>
    <source>
        <strain evidence="1">HLG_WM_MAG_06</strain>
    </source>
</reference>
<evidence type="ECO:0000313" key="1">
    <source>
        <dbReference type="EMBL" id="CAA6815149.1"/>
    </source>
</evidence>